<comment type="cofactor">
    <cofactor evidence="1">
        <name>Mg(2+)</name>
        <dbReference type="ChEBI" id="CHEBI:18420"/>
    </cofactor>
</comment>
<dbReference type="KEGG" id="mlv:CVS47_02378"/>
<dbReference type="Proteomes" id="UP000276888">
    <property type="component" value="Chromosome"/>
</dbReference>
<gene>
    <name evidence="6" type="primary">rppH</name>
    <name evidence="6" type="ORF">CVS47_02378</name>
</gene>
<evidence type="ECO:0000313" key="7">
    <source>
        <dbReference type="Proteomes" id="UP000276888"/>
    </source>
</evidence>
<dbReference type="InterPro" id="IPR015797">
    <property type="entry name" value="NUDIX_hydrolase-like_dom_sf"/>
</dbReference>
<dbReference type="CDD" id="cd04685">
    <property type="entry name" value="NUDIX_Hydrolase"/>
    <property type="match status" value="1"/>
</dbReference>
<accession>A0A3Q9IZH5</accession>
<evidence type="ECO:0000259" key="5">
    <source>
        <dbReference type="PROSITE" id="PS51462"/>
    </source>
</evidence>
<evidence type="ECO:0000256" key="3">
    <source>
        <dbReference type="ARBA" id="ARBA00022801"/>
    </source>
</evidence>
<dbReference type="GO" id="GO:0016787">
    <property type="term" value="F:hydrolase activity"/>
    <property type="evidence" value="ECO:0007669"/>
    <property type="project" value="UniProtKB-KW"/>
</dbReference>
<sequence length="168" mass="18690">MDPGRRVSTGEPRVRRTARILVLDEGGSVLLMKTHWGQRTLPARWLTPGGGIDPGEDERAAAVRELFEETGLTLTDAAALGDPVAFRRIALPPAEEYQVREATYFLLRTPRFELSDADWTDSEKDDIVGVRWFALDELEAPGEDFDPEGVRSVLTEALRAGRSQEGLR</sequence>
<dbReference type="EC" id="3.6.1.-" evidence="6"/>
<dbReference type="PROSITE" id="PS00893">
    <property type="entry name" value="NUDIX_BOX"/>
    <property type="match status" value="1"/>
</dbReference>
<evidence type="ECO:0000313" key="6">
    <source>
        <dbReference type="EMBL" id="AZS37732.1"/>
    </source>
</evidence>
<comment type="similarity">
    <text evidence="2 4">Belongs to the Nudix hydrolase family.</text>
</comment>
<proteinExistence type="inferred from homology"/>
<dbReference type="OrthoDB" id="9804442at2"/>
<evidence type="ECO:0000256" key="2">
    <source>
        <dbReference type="ARBA" id="ARBA00005582"/>
    </source>
</evidence>
<dbReference type="PRINTS" id="PR00502">
    <property type="entry name" value="NUDIXFAMILY"/>
</dbReference>
<dbReference type="InterPro" id="IPR000086">
    <property type="entry name" value="NUDIX_hydrolase_dom"/>
</dbReference>
<dbReference type="SUPFAM" id="SSF55811">
    <property type="entry name" value="Nudix"/>
    <property type="match status" value="1"/>
</dbReference>
<dbReference type="PROSITE" id="PS51462">
    <property type="entry name" value="NUDIX"/>
    <property type="match status" value="1"/>
</dbReference>
<dbReference type="Pfam" id="PF00293">
    <property type="entry name" value="NUDIX"/>
    <property type="match status" value="1"/>
</dbReference>
<dbReference type="EMBL" id="CP031423">
    <property type="protein sequence ID" value="AZS37732.1"/>
    <property type="molecule type" value="Genomic_DNA"/>
</dbReference>
<dbReference type="AlphaFoldDB" id="A0A3Q9IZH5"/>
<name>A0A3Q9IZH5_9MICO</name>
<dbReference type="InterPro" id="IPR020084">
    <property type="entry name" value="NUDIX_hydrolase_CS"/>
</dbReference>
<feature type="domain" description="Nudix hydrolase" evidence="5">
    <location>
        <begin position="13"/>
        <end position="158"/>
    </location>
</feature>
<dbReference type="InterPro" id="IPR020476">
    <property type="entry name" value="Nudix_hydrolase"/>
</dbReference>
<protein>
    <submittedName>
        <fullName evidence="6">RNA pyrophosphohydrolase</fullName>
        <ecNumber evidence="6">3.6.1.-</ecNumber>
    </submittedName>
</protein>
<dbReference type="PANTHER" id="PTHR43046:SF14">
    <property type="entry name" value="MUTT_NUDIX FAMILY PROTEIN"/>
    <property type="match status" value="1"/>
</dbReference>
<evidence type="ECO:0000256" key="1">
    <source>
        <dbReference type="ARBA" id="ARBA00001946"/>
    </source>
</evidence>
<dbReference type="PANTHER" id="PTHR43046">
    <property type="entry name" value="GDP-MANNOSE MANNOSYL HYDROLASE"/>
    <property type="match status" value="1"/>
</dbReference>
<evidence type="ECO:0000256" key="4">
    <source>
        <dbReference type="RuleBase" id="RU003476"/>
    </source>
</evidence>
<reference evidence="6 7" key="1">
    <citation type="submission" date="2018-08" db="EMBL/GenBank/DDBJ databases">
        <title>Microbacterium lemovicicum sp. nov., a bacterium isolated from a natural uranium-rich soil.</title>
        <authorList>
            <person name="ORTET P."/>
        </authorList>
    </citation>
    <scope>NUCLEOTIDE SEQUENCE [LARGE SCALE GENOMIC DNA]</scope>
    <source>
        <strain evidence="6 7">Viu22</strain>
    </source>
</reference>
<keyword evidence="3 4" id="KW-0378">Hydrolase</keyword>
<keyword evidence="7" id="KW-1185">Reference proteome</keyword>
<organism evidence="6 7">
    <name type="scientific">Microbacterium lemovicicum</name>
    <dbReference type="NCBI Taxonomy" id="1072463"/>
    <lineage>
        <taxon>Bacteria</taxon>
        <taxon>Bacillati</taxon>
        <taxon>Actinomycetota</taxon>
        <taxon>Actinomycetes</taxon>
        <taxon>Micrococcales</taxon>
        <taxon>Microbacteriaceae</taxon>
        <taxon>Microbacterium</taxon>
    </lineage>
</organism>
<dbReference type="Gene3D" id="3.90.79.10">
    <property type="entry name" value="Nucleoside Triphosphate Pyrophosphohydrolase"/>
    <property type="match status" value="1"/>
</dbReference>